<dbReference type="Proteomes" id="UP001501495">
    <property type="component" value="Unassembled WGS sequence"/>
</dbReference>
<gene>
    <name evidence="2" type="ORF">GCM10022215_00500</name>
</gene>
<comment type="caution">
    <text evidence="2">The sequence shown here is derived from an EMBL/GenBank/DDBJ whole genome shotgun (WGS) entry which is preliminary data.</text>
</comment>
<dbReference type="EMBL" id="BAAAZH010000001">
    <property type="protein sequence ID" value="GAA4107548.1"/>
    <property type="molecule type" value="Genomic_DNA"/>
</dbReference>
<name>A0ABP7X8Q5_9ACTN</name>
<accession>A0ABP7X8Q5</accession>
<evidence type="ECO:0000313" key="3">
    <source>
        <dbReference type="Proteomes" id="UP001501495"/>
    </source>
</evidence>
<reference evidence="3" key="1">
    <citation type="journal article" date="2019" name="Int. J. Syst. Evol. Microbiol.">
        <title>The Global Catalogue of Microorganisms (GCM) 10K type strain sequencing project: providing services to taxonomists for standard genome sequencing and annotation.</title>
        <authorList>
            <consortium name="The Broad Institute Genomics Platform"/>
            <consortium name="The Broad Institute Genome Sequencing Center for Infectious Disease"/>
            <person name="Wu L."/>
            <person name="Ma J."/>
        </authorList>
    </citation>
    <scope>NUCLEOTIDE SEQUENCE [LARGE SCALE GENOMIC DNA]</scope>
    <source>
        <strain evidence="3">JCM 16703</strain>
    </source>
</reference>
<keyword evidence="1" id="KW-0472">Membrane</keyword>
<organism evidence="2 3">
    <name type="scientific">Nocardioides fonticola</name>
    <dbReference type="NCBI Taxonomy" id="450363"/>
    <lineage>
        <taxon>Bacteria</taxon>
        <taxon>Bacillati</taxon>
        <taxon>Actinomycetota</taxon>
        <taxon>Actinomycetes</taxon>
        <taxon>Propionibacteriales</taxon>
        <taxon>Nocardioidaceae</taxon>
        <taxon>Nocardioides</taxon>
    </lineage>
</organism>
<evidence type="ECO:0000313" key="2">
    <source>
        <dbReference type="EMBL" id="GAA4107548.1"/>
    </source>
</evidence>
<feature type="transmembrane region" description="Helical" evidence="1">
    <location>
        <begin position="143"/>
        <end position="164"/>
    </location>
</feature>
<dbReference type="RefSeq" id="WP_344731166.1">
    <property type="nucleotide sequence ID" value="NZ_BAAAZH010000001.1"/>
</dbReference>
<evidence type="ECO:0008006" key="4">
    <source>
        <dbReference type="Google" id="ProtNLM"/>
    </source>
</evidence>
<keyword evidence="3" id="KW-1185">Reference proteome</keyword>
<keyword evidence="1" id="KW-1133">Transmembrane helix</keyword>
<evidence type="ECO:0000256" key="1">
    <source>
        <dbReference type="SAM" id="Phobius"/>
    </source>
</evidence>
<proteinExistence type="predicted"/>
<feature type="transmembrane region" description="Helical" evidence="1">
    <location>
        <begin position="12"/>
        <end position="32"/>
    </location>
</feature>
<keyword evidence="1" id="KW-0812">Transmembrane</keyword>
<protein>
    <recommendedName>
        <fullName evidence="4">Integral membrane protein</fullName>
    </recommendedName>
</protein>
<feature type="transmembrane region" description="Helical" evidence="1">
    <location>
        <begin position="38"/>
        <end position="57"/>
    </location>
</feature>
<sequence length="229" mass="23239">MARPLDPAVVWLRALGAGSIALAMGVVGHVMADGLLPGPAVLVVLVAVTVVATVPVMSRPLSPLRALAYMVAGQTFVHLTLTLSAGHRGDVPATGHVHGGLAAALPVEGGRRVGSLQDAYQAAAGGSGGLSPKLPVAHLVADLSAHAPMMLGHLLAAAVLGLWLGRGEQAIVVALTLLFARLLDLVVPRVCGLCPRPGLCAAALARVVPLLPQWQAQPGRRRGPPVVLA</sequence>